<feature type="compositionally biased region" description="Polar residues" evidence="1">
    <location>
        <begin position="455"/>
        <end position="464"/>
    </location>
</feature>
<dbReference type="AlphaFoldDB" id="A0A5N6YSS0"/>
<reference evidence="3" key="1">
    <citation type="submission" date="2019-04" db="EMBL/GenBank/DDBJ databases">
        <title>Friends and foes A comparative genomics studyof 23 Aspergillus species from section Flavi.</title>
        <authorList>
            <consortium name="DOE Joint Genome Institute"/>
            <person name="Kjaerbolling I."/>
            <person name="Vesth T."/>
            <person name="Frisvad J.C."/>
            <person name="Nybo J.L."/>
            <person name="Theobald S."/>
            <person name="Kildgaard S."/>
            <person name="Isbrandt T."/>
            <person name="Kuo A."/>
            <person name="Sato A."/>
            <person name="Lyhne E.K."/>
            <person name="Kogle M.E."/>
            <person name="Wiebenga A."/>
            <person name="Kun R.S."/>
            <person name="Lubbers R.J."/>
            <person name="Makela M.R."/>
            <person name="Barry K."/>
            <person name="Chovatia M."/>
            <person name="Clum A."/>
            <person name="Daum C."/>
            <person name="Haridas S."/>
            <person name="He G."/>
            <person name="LaButti K."/>
            <person name="Lipzen A."/>
            <person name="Mondo S."/>
            <person name="Riley R."/>
            <person name="Salamov A."/>
            <person name="Simmons B.A."/>
            <person name="Magnuson J.K."/>
            <person name="Henrissat B."/>
            <person name="Mortensen U.H."/>
            <person name="Larsen T.O."/>
            <person name="Devries R.P."/>
            <person name="Grigoriev I.V."/>
            <person name="Machida M."/>
            <person name="Baker S.E."/>
            <person name="Andersen M.R."/>
        </authorList>
    </citation>
    <scope>NUCLEOTIDE SEQUENCE [LARGE SCALE GENOMIC DNA]</scope>
    <source>
        <strain evidence="3">CBS 553.77</strain>
    </source>
</reference>
<evidence type="ECO:0000313" key="2">
    <source>
        <dbReference type="EMBL" id="KAE8348545.1"/>
    </source>
</evidence>
<evidence type="ECO:0000256" key="1">
    <source>
        <dbReference type="SAM" id="MobiDB-lite"/>
    </source>
</evidence>
<gene>
    <name evidence="2" type="ORF">BDV28DRAFT_152730</name>
</gene>
<dbReference type="Proteomes" id="UP000327118">
    <property type="component" value="Unassembled WGS sequence"/>
</dbReference>
<organism evidence="2 3">
    <name type="scientific">Aspergillus coremiiformis</name>
    <dbReference type="NCBI Taxonomy" id="138285"/>
    <lineage>
        <taxon>Eukaryota</taxon>
        <taxon>Fungi</taxon>
        <taxon>Dikarya</taxon>
        <taxon>Ascomycota</taxon>
        <taxon>Pezizomycotina</taxon>
        <taxon>Eurotiomycetes</taxon>
        <taxon>Eurotiomycetidae</taxon>
        <taxon>Eurotiales</taxon>
        <taxon>Aspergillaceae</taxon>
        <taxon>Aspergillus</taxon>
        <taxon>Aspergillus subgen. Circumdati</taxon>
    </lineage>
</organism>
<sequence>MTLEYYTETIPKQVNNLSYSSRIALITDKKLYFIQLGNKTLTPISDFDWADDVEETLQQYELLKPTANFDWADDVEDMFEEYVESDTDMSSESENDTPPDLEEYLQLEDFCLDKELDEDMKVEQPTETVSPWEISRPSVVPHVREDSEDLPTDYLDDGDQDYSMTALMKEQVNCEFGFRDFCMELDEERQIHHFNWFGCPVYEPSGTPPAISLFFQLSEPKVPTPEDELRFQSIFTRAKTFIDPVIVESENSPEDLYQQRFELVKSPTSRTSKFYSLHGRWTEDPLEQDECKVPDEGNVELYQKESVICGNGFVSPFCIRPRCQWEQYKAQLHMDYESSRTSAWSFQTKRQNKVDKGSPLRQSMNLAELECTADNIKTHSENPTNEQECFAMPADSPRRSAEQTCHVHDPATDVADPGEGLQQTNLQCLKVHTVADQVANIKEVYEAWSVVDTVPSESSRSGMDSTAEDNTWEIPGLDRASKDSSTWLGSLSAALTSCKSALKRGRIAKYCRLIGVKARKVLHNKVFVR</sequence>
<evidence type="ECO:0000313" key="3">
    <source>
        <dbReference type="Proteomes" id="UP000327118"/>
    </source>
</evidence>
<protein>
    <submittedName>
        <fullName evidence="2">Uncharacterized protein</fullName>
    </submittedName>
</protein>
<keyword evidence="3" id="KW-1185">Reference proteome</keyword>
<dbReference type="OrthoDB" id="5421702at2759"/>
<name>A0A5N6YSS0_9EURO</name>
<feature type="region of interest" description="Disordered" evidence="1">
    <location>
        <begin position="455"/>
        <end position="478"/>
    </location>
</feature>
<proteinExistence type="predicted"/>
<accession>A0A5N6YSS0</accession>
<dbReference type="EMBL" id="ML739457">
    <property type="protein sequence ID" value="KAE8348545.1"/>
    <property type="molecule type" value="Genomic_DNA"/>
</dbReference>